<evidence type="ECO:0000256" key="2">
    <source>
        <dbReference type="ARBA" id="ARBA00008873"/>
    </source>
</evidence>
<dbReference type="InterPro" id="IPR027470">
    <property type="entry name" value="Cation_efflux_CTD"/>
</dbReference>
<dbReference type="InterPro" id="IPR027469">
    <property type="entry name" value="Cation_efflux_TMD_sf"/>
</dbReference>
<dbReference type="NCBIfam" id="TIGR01297">
    <property type="entry name" value="CDF"/>
    <property type="match status" value="1"/>
</dbReference>
<dbReference type="EMBL" id="RXNS01000010">
    <property type="protein sequence ID" value="RTR02930.1"/>
    <property type="molecule type" value="Genomic_DNA"/>
</dbReference>
<keyword evidence="7" id="KW-0406">Ion transport</keyword>
<feature type="transmembrane region" description="Helical" evidence="9">
    <location>
        <begin position="85"/>
        <end position="104"/>
    </location>
</feature>
<comment type="similarity">
    <text evidence="2">Belongs to the cation diffusion facilitator (CDF) transporter (TC 2.A.4) family. SLC30A subfamily.</text>
</comment>
<dbReference type="Gene3D" id="1.20.1510.10">
    <property type="entry name" value="Cation efflux protein transmembrane domain"/>
    <property type="match status" value="1"/>
</dbReference>
<proteinExistence type="inferred from homology"/>
<evidence type="ECO:0000256" key="3">
    <source>
        <dbReference type="ARBA" id="ARBA00022448"/>
    </source>
</evidence>
<dbReference type="Pfam" id="PF16916">
    <property type="entry name" value="ZT_dimer"/>
    <property type="match status" value="1"/>
</dbReference>
<keyword evidence="6 9" id="KW-1133">Transmembrane helix</keyword>
<dbReference type="InterPro" id="IPR002524">
    <property type="entry name" value="Cation_efflux"/>
</dbReference>
<protein>
    <submittedName>
        <fullName evidence="12">Cation diffusion facilitator family transporter</fullName>
    </submittedName>
</protein>
<feature type="domain" description="Cation efflux protein transmembrane" evidence="10">
    <location>
        <begin position="21"/>
        <end position="209"/>
    </location>
</feature>
<feature type="transmembrane region" description="Helical" evidence="9">
    <location>
        <begin position="18"/>
        <end position="38"/>
    </location>
</feature>
<dbReference type="SUPFAM" id="SSF161111">
    <property type="entry name" value="Cation efflux protein transmembrane domain-like"/>
    <property type="match status" value="1"/>
</dbReference>
<evidence type="ECO:0000256" key="5">
    <source>
        <dbReference type="ARBA" id="ARBA00022906"/>
    </source>
</evidence>
<dbReference type="OrthoDB" id="9809646at2"/>
<dbReference type="SUPFAM" id="SSF160240">
    <property type="entry name" value="Cation efflux protein cytoplasmic domain-like"/>
    <property type="match status" value="1"/>
</dbReference>
<evidence type="ECO:0000256" key="4">
    <source>
        <dbReference type="ARBA" id="ARBA00022692"/>
    </source>
</evidence>
<evidence type="ECO:0000256" key="6">
    <source>
        <dbReference type="ARBA" id="ARBA00022989"/>
    </source>
</evidence>
<keyword evidence="13" id="KW-1185">Reference proteome</keyword>
<organism evidence="12 13">
    <name type="scientific">Halomonas nitroreducens</name>
    <dbReference type="NCBI Taxonomy" id="447425"/>
    <lineage>
        <taxon>Bacteria</taxon>
        <taxon>Pseudomonadati</taxon>
        <taxon>Pseudomonadota</taxon>
        <taxon>Gammaproteobacteria</taxon>
        <taxon>Oceanospirillales</taxon>
        <taxon>Halomonadaceae</taxon>
        <taxon>Halomonas</taxon>
    </lineage>
</organism>
<name>A0A3S0JX96_9GAMM</name>
<dbReference type="GO" id="GO:0005886">
    <property type="term" value="C:plasma membrane"/>
    <property type="evidence" value="ECO:0007669"/>
    <property type="project" value="TreeGrafter"/>
</dbReference>
<dbReference type="RefSeq" id="WP_126484234.1">
    <property type="nucleotide sequence ID" value="NZ_RXNS01000010.1"/>
</dbReference>
<dbReference type="Proteomes" id="UP000267400">
    <property type="component" value="Unassembled WGS sequence"/>
</dbReference>
<comment type="subcellular location">
    <subcellularLocation>
        <location evidence="1">Membrane</location>
        <topology evidence="1">Multi-pass membrane protein</topology>
    </subcellularLocation>
</comment>
<evidence type="ECO:0000256" key="7">
    <source>
        <dbReference type="ARBA" id="ARBA00023065"/>
    </source>
</evidence>
<dbReference type="GO" id="GO:0005385">
    <property type="term" value="F:zinc ion transmembrane transporter activity"/>
    <property type="evidence" value="ECO:0007669"/>
    <property type="project" value="TreeGrafter"/>
</dbReference>
<evidence type="ECO:0000256" key="8">
    <source>
        <dbReference type="ARBA" id="ARBA00023136"/>
    </source>
</evidence>
<evidence type="ECO:0000256" key="9">
    <source>
        <dbReference type="SAM" id="Phobius"/>
    </source>
</evidence>
<feature type="transmembrane region" description="Helical" evidence="9">
    <location>
        <begin position="151"/>
        <end position="175"/>
    </location>
</feature>
<dbReference type="InterPro" id="IPR036837">
    <property type="entry name" value="Cation_efflux_CTD_sf"/>
</dbReference>
<evidence type="ECO:0000256" key="1">
    <source>
        <dbReference type="ARBA" id="ARBA00004141"/>
    </source>
</evidence>
<gene>
    <name evidence="12" type="ORF">EKG36_11600</name>
</gene>
<evidence type="ECO:0000313" key="12">
    <source>
        <dbReference type="EMBL" id="RTR02930.1"/>
    </source>
</evidence>
<keyword evidence="4 9" id="KW-0812">Transmembrane</keyword>
<evidence type="ECO:0000259" key="11">
    <source>
        <dbReference type="Pfam" id="PF16916"/>
    </source>
</evidence>
<keyword evidence="3" id="KW-0813">Transport</keyword>
<keyword evidence="5" id="KW-0864">Zinc transport</keyword>
<feature type="transmembrane region" description="Helical" evidence="9">
    <location>
        <begin position="116"/>
        <end position="139"/>
    </location>
</feature>
<keyword evidence="5" id="KW-0862">Zinc</keyword>
<dbReference type="InterPro" id="IPR050681">
    <property type="entry name" value="CDF/SLC30A"/>
</dbReference>
<sequence length="308" mass="33150">MGHGHGHHHHPGDSQRRLAWAILLTGGFMVAEVVGGILSGSLALLADAGHMLTDTAALTLAWFAARISRRPADAQRTFGYHRVQILAAFVNGLTLIAIVVWITVEAIRRLVSPLAVAGGTMLVIAGLGLVVNLVVFLILHLGDRDNLNVRGAALHVLGDLLGSVAAIVAALVILATGWVPIDPLLSLLVAALILRSAWRLTRESGHILLEGTPDEVDVGRIAREIPERLAEVRDVHHVHAWSLTPGRHLLSLHAALEEDADREQTLVAIKAVLLERFDIEHATIQLESGDRCADAGACEHSEPPRHRH</sequence>
<keyword evidence="8 9" id="KW-0472">Membrane</keyword>
<dbReference type="AlphaFoldDB" id="A0A3S0JX96"/>
<comment type="caution">
    <text evidence="12">The sequence shown here is derived from an EMBL/GenBank/DDBJ whole genome shotgun (WGS) entry which is preliminary data.</text>
</comment>
<dbReference type="PANTHER" id="PTHR11562:SF17">
    <property type="entry name" value="RE54080P-RELATED"/>
    <property type="match status" value="1"/>
</dbReference>
<feature type="domain" description="Cation efflux protein cytoplasmic" evidence="11">
    <location>
        <begin position="213"/>
        <end position="287"/>
    </location>
</feature>
<evidence type="ECO:0000259" key="10">
    <source>
        <dbReference type="Pfam" id="PF01545"/>
    </source>
</evidence>
<dbReference type="Pfam" id="PF01545">
    <property type="entry name" value="Cation_efflux"/>
    <property type="match status" value="1"/>
</dbReference>
<accession>A0A3S0JX96</accession>
<dbReference type="InterPro" id="IPR058533">
    <property type="entry name" value="Cation_efflux_TM"/>
</dbReference>
<dbReference type="PANTHER" id="PTHR11562">
    <property type="entry name" value="CATION EFFLUX PROTEIN/ ZINC TRANSPORTER"/>
    <property type="match status" value="1"/>
</dbReference>
<evidence type="ECO:0000313" key="13">
    <source>
        <dbReference type="Proteomes" id="UP000267400"/>
    </source>
</evidence>
<reference evidence="12 13" key="1">
    <citation type="submission" date="2018-12" db="EMBL/GenBank/DDBJ databases">
        <authorList>
            <person name="Yu L."/>
        </authorList>
    </citation>
    <scope>NUCLEOTIDE SEQUENCE [LARGE SCALE GENOMIC DNA]</scope>
    <source>
        <strain evidence="12 13">11S</strain>
    </source>
</reference>